<feature type="chain" id="PRO_5031434441" description="Outer membrane protein beta-barrel domain-containing protein" evidence="2">
    <location>
        <begin position="22"/>
        <end position="197"/>
    </location>
</feature>
<accession>A0A7Y9FP54</accession>
<dbReference type="Proteomes" id="UP000517753">
    <property type="component" value="Unassembled WGS sequence"/>
</dbReference>
<keyword evidence="4" id="KW-1185">Reference proteome</keyword>
<evidence type="ECO:0000256" key="1">
    <source>
        <dbReference type="SAM" id="MobiDB-lite"/>
    </source>
</evidence>
<keyword evidence="2" id="KW-0732">Signal</keyword>
<feature type="region of interest" description="Disordered" evidence="1">
    <location>
        <begin position="23"/>
        <end position="48"/>
    </location>
</feature>
<dbReference type="EMBL" id="JACCBY010000003">
    <property type="protein sequence ID" value="NYD90718.1"/>
    <property type="molecule type" value="Genomic_DNA"/>
</dbReference>
<evidence type="ECO:0000313" key="3">
    <source>
        <dbReference type="EMBL" id="NYD90718.1"/>
    </source>
</evidence>
<sequence length="197" mass="20640">MRIMGMIAAIMAGSWAVPGAAQTVATPAGDPSPTAASPPLQSLALGGRDERDARITAKLRLRVATVSSAPGLRDKAHQRLAGSMIDLYPVDGSGFHLSAGTRVYDQRAGDSAAGRRLAGVPRQINVPGGRPGLRRTPAVTLGYRGAVDEDTSIGVEVGAMKGHVYSNATDMTRRLRGERGEGNPVNPMVHLVLGHRF</sequence>
<name>A0A7Y9FP54_9SPHN</name>
<gene>
    <name evidence="3" type="ORF">HD841_002515</name>
</gene>
<evidence type="ECO:0008006" key="5">
    <source>
        <dbReference type="Google" id="ProtNLM"/>
    </source>
</evidence>
<comment type="caution">
    <text evidence="3">The sequence shown here is derived from an EMBL/GenBank/DDBJ whole genome shotgun (WGS) entry which is preliminary data.</text>
</comment>
<dbReference type="RefSeq" id="WP_179509160.1">
    <property type="nucleotide sequence ID" value="NZ_JACCBY010000003.1"/>
</dbReference>
<reference evidence="3 4" key="1">
    <citation type="submission" date="2020-07" db="EMBL/GenBank/DDBJ databases">
        <authorList>
            <person name="Partida-Martinez L."/>
            <person name="Huntemann M."/>
            <person name="Clum A."/>
            <person name="Wang J."/>
            <person name="Palaniappan K."/>
            <person name="Ritter S."/>
            <person name="Chen I.-M."/>
            <person name="Stamatis D."/>
            <person name="Reddy T."/>
            <person name="O'Malley R."/>
            <person name="Daum C."/>
            <person name="Shapiro N."/>
            <person name="Ivanova N."/>
            <person name="Kyrpides N."/>
            <person name="Woyke T."/>
        </authorList>
    </citation>
    <scope>NUCLEOTIDE SEQUENCE [LARGE SCALE GENOMIC DNA]</scope>
    <source>
        <strain evidence="3 4">AS2.3</strain>
    </source>
</reference>
<proteinExistence type="predicted"/>
<reference evidence="3 4" key="2">
    <citation type="submission" date="2020-08" db="EMBL/GenBank/DDBJ databases">
        <title>The Agave Microbiome: Exploring the role of microbial communities in plant adaptations to desert environments.</title>
        <authorList>
            <person name="Partida-Martinez L.P."/>
        </authorList>
    </citation>
    <scope>NUCLEOTIDE SEQUENCE [LARGE SCALE GENOMIC DNA]</scope>
    <source>
        <strain evidence="3 4">AS2.3</strain>
    </source>
</reference>
<organism evidence="3 4">
    <name type="scientific">Sphingomonas melonis</name>
    <dbReference type="NCBI Taxonomy" id="152682"/>
    <lineage>
        <taxon>Bacteria</taxon>
        <taxon>Pseudomonadati</taxon>
        <taxon>Pseudomonadota</taxon>
        <taxon>Alphaproteobacteria</taxon>
        <taxon>Sphingomonadales</taxon>
        <taxon>Sphingomonadaceae</taxon>
        <taxon>Sphingomonas</taxon>
    </lineage>
</organism>
<protein>
    <recommendedName>
        <fullName evidence="5">Outer membrane protein beta-barrel domain-containing protein</fullName>
    </recommendedName>
</protein>
<feature type="signal peptide" evidence="2">
    <location>
        <begin position="1"/>
        <end position="21"/>
    </location>
</feature>
<dbReference type="AlphaFoldDB" id="A0A7Y9FP54"/>
<evidence type="ECO:0000256" key="2">
    <source>
        <dbReference type="SAM" id="SignalP"/>
    </source>
</evidence>
<evidence type="ECO:0000313" key="4">
    <source>
        <dbReference type="Proteomes" id="UP000517753"/>
    </source>
</evidence>